<dbReference type="RefSeq" id="WP_055462957.1">
    <property type="nucleotide sequence ID" value="NZ_CYHG01000005.1"/>
</dbReference>
<gene>
    <name evidence="9" type="ORF">Ga0061065_10589</name>
</gene>
<feature type="transmembrane region" description="Helical" evidence="7">
    <location>
        <begin position="196"/>
        <end position="213"/>
    </location>
</feature>
<dbReference type="Gene3D" id="2.60.40.10">
    <property type="entry name" value="Immunoglobulins"/>
    <property type="match status" value="1"/>
</dbReference>
<feature type="transmembrane region" description="Helical" evidence="7">
    <location>
        <begin position="85"/>
        <end position="106"/>
    </location>
</feature>
<dbReference type="Proteomes" id="UP000182769">
    <property type="component" value="Unassembled WGS sequence"/>
</dbReference>
<dbReference type="PROSITE" id="PS51379">
    <property type="entry name" value="4FE4S_FER_2"/>
    <property type="match status" value="1"/>
</dbReference>
<dbReference type="PANTHER" id="PTHR30176:SF3">
    <property type="entry name" value="FERREDOXIN-TYPE PROTEIN NAPH"/>
    <property type="match status" value="1"/>
</dbReference>
<keyword evidence="10" id="KW-1185">Reference proteome</keyword>
<keyword evidence="6" id="KW-0411">Iron-sulfur</keyword>
<dbReference type="InterPro" id="IPR009051">
    <property type="entry name" value="Helical_ferredxn"/>
</dbReference>
<dbReference type="GO" id="GO:0005886">
    <property type="term" value="C:plasma membrane"/>
    <property type="evidence" value="ECO:0007669"/>
    <property type="project" value="TreeGrafter"/>
</dbReference>
<dbReference type="InterPro" id="IPR013783">
    <property type="entry name" value="Ig-like_fold"/>
</dbReference>
<organism evidence="9 10">
    <name type="scientific">Marinomonas fungiae</name>
    <dbReference type="NCBI Taxonomy" id="1137284"/>
    <lineage>
        <taxon>Bacteria</taxon>
        <taxon>Pseudomonadati</taxon>
        <taxon>Pseudomonadota</taxon>
        <taxon>Gammaproteobacteria</taxon>
        <taxon>Oceanospirillales</taxon>
        <taxon>Oceanospirillaceae</taxon>
        <taxon>Marinomonas</taxon>
    </lineage>
</organism>
<dbReference type="OrthoDB" id="9811700at2"/>
<feature type="domain" description="4Fe-4S ferredoxin-type" evidence="8">
    <location>
        <begin position="257"/>
        <end position="285"/>
    </location>
</feature>
<dbReference type="InterPro" id="IPR032879">
    <property type="entry name" value="FixG_C"/>
</dbReference>
<keyword evidence="5" id="KW-0408">Iron</keyword>
<dbReference type="NCBIfam" id="TIGR02745">
    <property type="entry name" value="ccoG_rdxA_fixG"/>
    <property type="match status" value="1"/>
</dbReference>
<accession>A0A0K6IKZ8</accession>
<dbReference type="InterPro" id="IPR014116">
    <property type="entry name" value="Cyt_c_oxidase_cbb3_FixG"/>
</dbReference>
<sequence>MSEKIPVQNVEPETVEFDLYEKRKKIYTRAVSGFFQKIRTRALWILMLGYFLTPWFNWHDRQGVLFDLPARQFHIFGITFFPQDFFLLAWVLIICAFGLFFVTTLFGRVWCGYTCPQTVWTMVFMWIEEKTEGSRNARMKLDKEPMSKSKFIKKFNKHSLWILFGWLTGLTFVGYFTPVRELVVDLFTFQAHPWAYFWVAFFTGATYLFAGWMREQVCTYMCPYARFQAVMFDPDTMVISYDYNRGEKRGPRKRSADPKEQGLGDCIDCNLCVHVCPAGIDIRDGLQYQCIGCALCVDACDSIMDKMGYERGLVSYTTERRLEGKTSHIMRPKAIGYAMCMLVVVTAFLYFAGDREALGLDVIRDRNRLFNTTPSGMIENIYTIKVINMDQAAHDFEISVSGLDNMNMIGRKNVKVNAGEVRTVPFSIQVPPTALNEQRNTIFFKVESQDPNYPVEKITESRFIGPVSK</sequence>
<feature type="transmembrane region" description="Helical" evidence="7">
    <location>
        <begin position="158"/>
        <end position="176"/>
    </location>
</feature>
<keyword evidence="3" id="KW-0479">Metal-binding</keyword>
<dbReference type="STRING" id="1137284.GCA_001418205_01856"/>
<evidence type="ECO:0000259" key="8">
    <source>
        <dbReference type="PROSITE" id="PS51379"/>
    </source>
</evidence>
<evidence type="ECO:0000256" key="3">
    <source>
        <dbReference type="ARBA" id="ARBA00022723"/>
    </source>
</evidence>
<evidence type="ECO:0000256" key="1">
    <source>
        <dbReference type="ARBA" id="ARBA00022448"/>
    </source>
</evidence>
<dbReference type="InterPro" id="IPR017900">
    <property type="entry name" value="4Fe4S_Fe_S_CS"/>
</dbReference>
<reference evidence="10" key="1">
    <citation type="submission" date="2015-08" db="EMBL/GenBank/DDBJ databases">
        <authorList>
            <person name="Varghese N."/>
        </authorList>
    </citation>
    <scope>NUCLEOTIDE SEQUENCE [LARGE SCALE GENOMIC DNA]</scope>
    <source>
        <strain evidence="10">JCM 18476</strain>
    </source>
</reference>
<feature type="transmembrane region" description="Helical" evidence="7">
    <location>
        <begin position="334"/>
        <end position="353"/>
    </location>
</feature>
<dbReference type="SUPFAM" id="SSF54862">
    <property type="entry name" value="4Fe-4S ferredoxins"/>
    <property type="match status" value="1"/>
</dbReference>
<dbReference type="InterPro" id="IPR051684">
    <property type="entry name" value="Electron_Trans/Redox"/>
</dbReference>
<dbReference type="AlphaFoldDB" id="A0A0K6IKZ8"/>
<feature type="transmembrane region" description="Helical" evidence="7">
    <location>
        <begin position="42"/>
        <end position="58"/>
    </location>
</feature>
<protein>
    <submittedName>
        <fullName evidence="9">Cytochrome c oxidase accessory protein FixG</fullName>
    </submittedName>
</protein>
<dbReference type="EMBL" id="CYHG01000005">
    <property type="protein sequence ID" value="CUB03997.1"/>
    <property type="molecule type" value="Genomic_DNA"/>
</dbReference>
<dbReference type="Pfam" id="PF11614">
    <property type="entry name" value="FixG_C"/>
    <property type="match status" value="1"/>
</dbReference>
<evidence type="ECO:0000313" key="9">
    <source>
        <dbReference type="EMBL" id="CUB03997.1"/>
    </source>
</evidence>
<proteinExistence type="predicted"/>
<keyword evidence="7" id="KW-0472">Membrane</keyword>
<evidence type="ECO:0000256" key="2">
    <source>
        <dbReference type="ARBA" id="ARBA00022485"/>
    </source>
</evidence>
<keyword evidence="4" id="KW-0249">Electron transport</keyword>
<dbReference type="Gene3D" id="1.10.1060.10">
    <property type="entry name" value="Alpha-helical ferredoxin"/>
    <property type="match status" value="1"/>
</dbReference>
<keyword evidence="7" id="KW-1133">Transmembrane helix</keyword>
<evidence type="ECO:0000256" key="4">
    <source>
        <dbReference type="ARBA" id="ARBA00022982"/>
    </source>
</evidence>
<dbReference type="PROSITE" id="PS00198">
    <property type="entry name" value="4FE4S_FER_1"/>
    <property type="match status" value="1"/>
</dbReference>
<evidence type="ECO:0000256" key="5">
    <source>
        <dbReference type="ARBA" id="ARBA00023004"/>
    </source>
</evidence>
<name>A0A0K6IKZ8_9GAMM</name>
<dbReference type="PANTHER" id="PTHR30176">
    <property type="entry name" value="FERREDOXIN-TYPE PROTEIN NAPH"/>
    <property type="match status" value="1"/>
</dbReference>
<evidence type="ECO:0000256" key="6">
    <source>
        <dbReference type="ARBA" id="ARBA00023014"/>
    </source>
</evidence>
<keyword evidence="7" id="KW-0812">Transmembrane</keyword>
<dbReference type="GO" id="GO:0046872">
    <property type="term" value="F:metal ion binding"/>
    <property type="evidence" value="ECO:0007669"/>
    <property type="project" value="UniProtKB-KW"/>
</dbReference>
<dbReference type="Pfam" id="PF12801">
    <property type="entry name" value="Fer4_5"/>
    <property type="match status" value="1"/>
</dbReference>
<dbReference type="Pfam" id="PF13746">
    <property type="entry name" value="Fer4_18"/>
    <property type="match status" value="1"/>
</dbReference>
<dbReference type="InterPro" id="IPR017896">
    <property type="entry name" value="4Fe4S_Fe-S-bd"/>
</dbReference>
<keyword evidence="1" id="KW-0813">Transport</keyword>
<dbReference type="GO" id="GO:0051539">
    <property type="term" value="F:4 iron, 4 sulfur cluster binding"/>
    <property type="evidence" value="ECO:0007669"/>
    <property type="project" value="UniProtKB-KW"/>
</dbReference>
<evidence type="ECO:0000313" key="10">
    <source>
        <dbReference type="Proteomes" id="UP000182769"/>
    </source>
</evidence>
<keyword evidence="2" id="KW-0004">4Fe-4S</keyword>
<evidence type="ECO:0000256" key="7">
    <source>
        <dbReference type="SAM" id="Phobius"/>
    </source>
</evidence>